<evidence type="ECO:0000313" key="5">
    <source>
        <dbReference type="Proteomes" id="UP000504607"/>
    </source>
</evidence>
<gene>
    <name evidence="6" type="primary">LOC105055399</name>
</gene>
<keyword evidence="2 3" id="KW-0802">TPR repeat</keyword>
<evidence type="ECO:0000256" key="2">
    <source>
        <dbReference type="ARBA" id="ARBA00022803"/>
    </source>
</evidence>
<evidence type="ECO:0000313" key="6">
    <source>
        <dbReference type="RefSeq" id="XP_010935493.1"/>
    </source>
</evidence>
<dbReference type="FunCoup" id="A0A6I9S952">
    <property type="interactions" value="778"/>
</dbReference>
<dbReference type="AlphaFoldDB" id="A0A6I9S952"/>
<dbReference type="PANTHER" id="PTHR47682:SF1">
    <property type="entry name" value="TETRATRICOPEPTIDE REPEAT (TPR)-CONTAINING PROTEIN"/>
    <property type="match status" value="1"/>
</dbReference>
<accession>A0A6I9S952</accession>
<evidence type="ECO:0000256" key="4">
    <source>
        <dbReference type="SAM" id="MobiDB-lite"/>
    </source>
</evidence>
<dbReference type="SMART" id="SM00028">
    <property type="entry name" value="TPR"/>
    <property type="match status" value="3"/>
</dbReference>
<evidence type="ECO:0000256" key="3">
    <source>
        <dbReference type="PROSITE-ProRule" id="PRU00339"/>
    </source>
</evidence>
<dbReference type="PROSITE" id="PS50005">
    <property type="entry name" value="TPR"/>
    <property type="match status" value="1"/>
</dbReference>
<organism evidence="5 6">
    <name type="scientific">Elaeis guineensis var. tenera</name>
    <name type="common">Oil palm</name>
    <dbReference type="NCBI Taxonomy" id="51953"/>
    <lineage>
        <taxon>Eukaryota</taxon>
        <taxon>Viridiplantae</taxon>
        <taxon>Streptophyta</taxon>
        <taxon>Embryophyta</taxon>
        <taxon>Tracheophyta</taxon>
        <taxon>Spermatophyta</taxon>
        <taxon>Magnoliopsida</taxon>
        <taxon>Liliopsida</taxon>
        <taxon>Arecaceae</taxon>
        <taxon>Arecoideae</taxon>
        <taxon>Cocoseae</taxon>
        <taxon>Elaeidinae</taxon>
        <taxon>Elaeis</taxon>
    </lineage>
</organism>
<dbReference type="SUPFAM" id="SSF52833">
    <property type="entry name" value="Thioredoxin-like"/>
    <property type="match status" value="1"/>
</dbReference>
<dbReference type="SUPFAM" id="SSF48452">
    <property type="entry name" value="TPR-like"/>
    <property type="match status" value="1"/>
</dbReference>
<dbReference type="Gene3D" id="3.40.30.10">
    <property type="entry name" value="Glutaredoxin"/>
    <property type="match status" value="1"/>
</dbReference>
<dbReference type="PANTHER" id="PTHR47682">
    <property type="entry name" value="TETRATRICOPEPTIDE REPEAT (TPR)-CONTAINING PROTEIN"/>
    <property type="match status" value="1"/>
</dbReference>
<dbReference type="InterPro" id="IPR013105">
    <property type="entry name" value="TPR_2"/>
</dbReference>
<dbReference type="Gene3D" id="1.25.40.10">
    <property type="entry name" value="Tetratricopeptide repeat domain"/>
    <property type="match status" value="1"/>
</dbReference>
<dbReference type="CDD" id="cd02980">
    <property type="entry name" value="TRX_Fd_family"/>
    <property type="match status" value="1"/>
</dbReference>
<name>A0A6I9S952_ELAGV</name>
<dbReference type="OrthoDB" id="2423701at2759"/>
<protein>
    <submittedName>
        <fullName evidence="6">Small glutamine-rich tetratricopeptide repeat-containing protein 2 isoform X1</fullName>
    </submittedName>
</protein>
<dbReference type="InterPro" id="IPR019734">
    <property type="entry name" value="TPR_rpt"/>
</dbReference>
<dbReference type="Pfam" id="PF07719">
    <property type="entry name" value="TPR_2"/>
    <property type="match status" value="1"/>
</dbReference>
<dbReference type="InterPro" id="IPR036249">
    <property type="entry name" value="Thioredoxin-like_sf"/>
</dbReference>
<feature type="repeat" description="TPR" evidence="3">
    <location>
        <begin position="186"/>
        <end position="219"/>
    </location>
</feature>
<dbReference type="RefSeq" id="XP_010935493.1">
    <property type="nucleotide sequence ID" value="XM_010937191.2"/>
</dbReference>
<dbReference type="InParanoid" id="A0A6I9S952"/>
<keyword evidence="5" id="KW-1185">Reference proteome</keyword>
<proteinExistence type="predicted"/>
<feature type="region of interest" description="Disordered" evidence="4">
    <location>
        <begin position="225"/>
        <end position="267"/>
    </location>
</feature>
<evidence type="ECO:0000256" key="1">
    <source>
        <dbReference type="ARBA" id="ARBA00022737"/>
    </source>
</evidence>
<dbReference type="Proteomes" id="UP000504607">
    <property type="component" value="Chromosome 12"/>
</dbReference>
<dbReference type="InterPro" id="IPR011990">
    <property type="entry name" value="TPR-like_helical_dom_sf"/>
</dbReference>
<feature type="compositionally biased region" description="Basic residues" evidence="4">
    <location>
        <begin position="234"/>
        <end position="246"/>
    </location>
</feature>
<sequence>MAVSFSSYGFQTASPVSWRRWRAAASTVEEVEIRVCVNRSCGRQGSREMLAVLSALAPTGIAVTSCGCLGRCGAGPNLAVLPAGFLVSHCGTASRAAQLLADLCGSAFDPQRNLEAFTLRKKGENELEKGNAAEAEALLSQAIGLEPSGGLHYIYKSRSSARLAIGDNAGAFDDANEASRIDSKYPQAYVCQGDVFLARGEWDAAEKAYSTALQLDPSIRRSKSFKMAVQHQREGRRRRERRRRRTIAGDQPSSSGPHGLPAPVGAR</sequence>
<reference evidence="6" key="1">
    <citation type="submission" date="2025-08" db="UniProtKB">
        <authorList>
            <consortium name="RefSeq"/>
        </authorList>
    </citation>
    <scope>IDENTIFICATION</scope>
</reference>
<keyword evidence="1" id="KW-0677">Repeat</keyword>